<evidence type="ECO:0000313" key="10">
    <source>
        <dbReference type="EMBL" id="GIJ67295.1"/>
    </source>
</evidence>
<keyword evidence="6" id="KW-1278">Translocase</keyword>
<accession>A0A8J3ZTN1</accession>
<evidence type="ECO:0000256" key="5">
    <source>
        <dbReference type="ARBA" id="ARBA00022840"/>
    </source>
</evidence>
<evidence type="ECO:0000256" key="2">
    <source>
        <dbReference type="ARBA" id="ARBA00022448"/>
    </source>
</evidence>
<sequence>MPVIDVSKLRKSYGERRVLEEVTFSVEPGEIFGIVGPNGAGKTTTVESIAGIRFPDDGTIRVLGLDPRRDRAALRLRLGVQLQSGELPDRMRVGEALSLYASFYPDPADPEQLLAEFGLDGHRRTFFGKLSGGLKQRVSIALALIGNPEVAILDELTTGLDPHARRETWRMVERIRDRGVTVLLVTHYMDEAERLCDRIAVINDGRVAALDTPAGIRARGGPDASLEDAYVTLTTNGSL</sequence>
<feature type="domain" description="ABC transporter" evidence="9">
    <location>
        <begin position="1"/>
        <end position="229"/>
    </location>
</feature>
<dbReference type="InterPro" id="IPR050763">
    <property type="entry name" value="ABC_transporter_ATP-binding"/>
</dbReference>
<protein>
    <submittedName>
        <fullName evidence="10">ABC transporter ATP-binding protein</fullName>
    </submittedName>
</protein>
<dbReference type="EMBL" id="BOPH01000024">
    <property type="protein sequence ID" value="GIJ67295.1"/>
    <property type="molecule type" value="Genomic_DNA"/>
</dbReference>
<gene>
    <name evidence="10" type="ORF">Voc01_022120</name>
</gene>
<name>A0A8J3ZTN1_9ACTN</name>
<dbReference type="PANTHER" id="PTHR42711:SF16">
    <property type="entry name" value="ABC TRANSPORTER ATP-BINDING PROTEIN"/>
    <property type="match status" value="1"/>
</dbReference>
<dbReference type="Gene3D" id="3.40.50.300">
    <property type="entry name" value="P-loop containing nucleotide triphosphate hydrolases"/>
    <property type="match status" value="1"/>
</dbReference>
<dbReference type="GO" id="GO:0046677">
    <property type="term" value="P:response to antibiotic"/>
    <property type="evidence" value="ECO:0007669"/>
    <property type="project" value="UniProtKB-KW"/>
</dbReference>
<dbReference type="PANTHER" id="PTHR42711">
    <property type="entry name" value="ABC TRANSPORTER ATP-BINDING PROTEIN"/>
    <property type="match status" value="1"/>
</dbReference>
<comment type="caution">
    <text evidence="10">The sequence shown here is derived from an EMBL/GenBank/DDBJ whole genome shotgun (WGS) entry which is preliminary data.</text>
</comment>
<dbReference type="FunFam" id="3.40.50.300:FF:000589">
    <property type="entry name" value="ABC transporter, ATP-binding subunit"/>
    <property type="match status" value="1"/>
</dbReference>
<dbReference type="SUPFAM" id="SSF52540">
    <property type="entry name" value="P-loop containing nucleoside triphosphate hydrolases"/>
    <property type="match status" value="1"/>
</dbReference>
<evidence type="ECO:0000256" key="8">
    <source>
        <dbReference type="ARBA" id="ARBA00023251"/>
    </source>
</evidence>
<organism evidence="10 11">
    <name type="scientific">Virgisporangium ochraceum</name>
    <dbReference type="NCBI Taxonomy" id="65505"/>
    <lineage>
        <taxon>Bacteria</taxon>
        <taxon>Bacillati</taxon>
        <taxon>Actinomycetota</taxon>
        <taxon>Actinomycetes</taxon>
        <taxon>Micromonosporales</taxon>
        <taxon>Micromonosporaceae</taxon>
        <taxon>Virgisporangium</taxon>
    </lineage>
</organism>
<dbReference type="PROSITE" id="PS50893">
    <property type="entry name" value="ABC_TRANSPORTER_2"/>
    <property type="match status" value="1"/>
</dbReference>
<dbReference type="InterPro" id="IPR003439">
    <property type="entry name" value="ABC_transporter-like_ATP-bd"/>
</dbReference>
<evidence type="ECO:0000256" key="3">
    <source>
        <dbReference type="ARBA" id="ARBA00022475"/>
    </source>
</evidence>
<evidence type="ECO:0000259" key="9">
    <source>
        <dbReference type="PROSITE" id="PS50893"/>
    </source>
</evidence>
<dbReference type="GO" id="GO:0005524">
    <property type="term" value="F:ATP binding"/>
    <property type="evidence" value="ECO:0007669"/>
    <property type="project" value="UniProtKB-KW"/>
</dbReference>
<keyword evidence="3" id="KW-1003">Cell membrane</keyword>
<dbReference type="Pfam" id="PF00005">
    <property type="entry name" value="ABC_tran"/>
    <property type="match status" value="1"/>
</dbReference>
<evidence type="ECO:0000256" key="1">
    <source>
        <dbReference type="ARBA" id="ARBA00004202"/>
    </source>
</evidence>
<dbReference type="InterPro" id="IPR003593">
    <property type="entry name" value="AAA+_ATPase"/>
</dbReference>
<evidence type="ECO:0000313" key="11">
    <source>
        <dbReference type="Proteomes" id="UP000635606"/>
    </source>
</evidence>
<keyword evidence="5 10" id="KW-0067">ATP-binding</keyword>
<dbReference type="GO" id="GO:0005886">
    <property type="term" value="C:plasma membrane"/>
    <property type="evidence" value="ECO:0007669"/>
    <property type="project" value="UniProtKB-SubCell"/>
</dbReference>
<dbReference type="CDD" id="cd03230">
    <property type="entry name" value="ABC_DR_subfamily_A"/>
    <property type="match status" value="1"/>
</dbReference>
<dbReference type="AlphaFoldDB" id="A0A8J3ZTN1"/>
<keyword evidence="8" id="KW-0046">Antibiotic resistance</keyword>
<proteinExistence type="predicted"/>
<keyword evidence="7" id="KW-0472">Membrane</keyword>
<keyword evidence="11" id="KW-1185">Reference proteome</keyword>
<comment type="subcellular location">
    <subcellularLocation>
        <location evidence="1">Cell membrane</location>
        <topology evidence="1">Peripheral membrane protein</topology>
    </subcellularLocation>
</comment>
<evidence type="ECO:0000256" key="4">
    <source>
        <dbReference type="ARBA" id="ARBA00022741"/>
    </source>
</evidence>
<dbReference type="InterPro" id="IPR027417">
    <property type="entry name" value="P-loop_NTPase"/>
</dbReference>
<dbReference type="Proteomes" id="UP000635606">
    <property type="component" value="Unassembled WGS sequence"/>
</dbReference>
<reference evidence="10" key="1">
    <citation type="submission" date="2021-01" db="EMBL/GenBank/DDBJ databases">
        <title>Whole genome shotgun sequence of Virgisporangium ochraceum NBRC 16418.</title>
        <authorList>
            <person name="Komaki H."/>
            <person name="Tamura T."/>
        </authorList>
    </citation>
    <scope>NUCLEOTIDE SEQUENCE</scope>
    <source>
        <strain evidence="10">NBRC 16418</strain>
    </source>
</reference>
<dbReference type="GO" id="GO:0016887">
    <property type="term" value="F:ATP hydrolysis activity"/>
    <property type="evidence" value="ECO:0007669"/>
    <property type="project" value="InterPro"/>
</dbReference>
<evidence type="ECO:0000256" key="7">
    <source>
        <dbReference type="ARBA" id="ARBA00023136"/>
    </source>
</evidence>
<keyword evidence="2" id="KW-0813">Transport</keyword>
<evidence type="ECO:0000256" key="6">
    <source>
        <dbReference type="ARBA" id="ARBA00022967"/>
    </source>
</evidence>
<keyword evidence="4" id="KW-0547">Nucleotide-binding</keyword>
<dbReference type="SMART" id="SM00382">
    <property type="entry name" value="AAA"/>
    <property type="match status" value="1"/>
</dbReference>